<feature type="repeat" description="RCC1" evidence="1">
    <location>
        <begin position="37"/>
        <end position="83"/>
    </location>
</feature>
<dbReference type="Gene3D" id="2.130.10.30">
    <property type="entry name" value="Regulator of chromosome condensation 1/beta-lactamase-inhibitor protein II"/>
    <property type="match status" value="1"/>
</dbReference>
<accession>A0AAV4AC25</accession>
<organism evidence="2 3">
    <name type="scientific">Plakobranchus ocellatus</name>
    <dbReference type="NCBI Taxonomy" id="259542"/>
    <lineage>
        <taxon>Eukaryota</taxon>
        <taxon>Metazoa</taxon>
        <taxon>Spiralia</taxon>
        <taxon>Lophotrochozoa</taxon>
        <taxon>Mollusca</taxon>
        <taxon>Gastropoda</taxon>
        <taxon>Heterobranchia</taxon>
        <taxon>Euthyneura</taxon>
        <taxon>Panpulmonata</taxon>
        <taxon>Sacoglossa</taxon>
        <taxon>Placobranchoidea</taxon>
        <taxon>Plakobranchidae</taxon>
        <taxon>Plakobranchus</taxon>
    </lineage>
</organism>
<evidence type="ECO:0000313" key="2">
    <source>
        <dbReference type="EMBL" id="GFO04201.1"/>
    </source>
</evidence>
<dbReference type="InterPro" id="IPR009091">
    <property type="entry name" value="RCC1/BLIP-II"/>
</dbReference>
<dbReference type="Proteomes" id="UP000735302">
    <property type="component" value="Unassembled WGS sequence"/>
</dbReference>
<keyword evidence="3" id="KW-1185">Reference proteome</keyword>
<evidence type="ECO:0000256" key="1">
    <source>
        <dbReference type="PROSITE-ProRule" id="PRU00235"/>
    </source>
</evidence>
<protein>
    <submittedName>
        <fullName evidence="2">X-linked retinitis pigmentosa GTPase regulator</fullName>
    </submittedName>
</protein>
<dbReference type="AlphaFoldDB" id="A0AAV4AC25"/>
<proteinExistence type="predicted"/>
<dbReference type="SUPFAM" id="SSF50985">
    <property type="entry name" value="RCC1/BLIP-II"/>
    <property type="match status" value="1"/>
</dbReference>
<dbReference type="InterPro" id="IPR000408">
    <property type="entry name" value="Reg_chr_condens"/>
</dbReference>
<comment type="caution">
    <text evidence="2">The sequence shown here is derived from an EMBL/GenBank/DDBJ whole genome shotgun (WGS) entry which is preliminary data.</text>
</comment>
<evidence type="ECO:0000313" key="3">
    <source>
        <dbReference type="Proteomes" id="UP000735302"/>
    </source>
</evidence>
<sequence>MEVQTYFIALGRYKKNQINSYNVRSRSNLVATRVQSGDVYVWGFCKGCGHRRNDVLSPELKLQGRQIVQVAGGATHSLALTETKYYFGDLRLLAPIESKSLLLELELLTRNWRSPQTSKRRDAYSCAMFAPSCLYCVTAFARELSSAAYRGGTFFTSPSRGRLPLSEVERYGFPATRPRPILFRPYLAFHPFL</sequence>
<gene>
    <name evidence="2" type="ORF">PoB_003070600</name>
</gene>
<reference evidence="2 3" key="1">
    <citation type="journal article" date="2021" name="Elife">
        <title>Chloroplast acquisition without the gene transfer in kleptoplastic sea slugs, Plakobranchus ocellatus.</title>
        <authorList>
            <person name="Maeda T."/>
            <person name="Takahashi S."/>
            <person name="Yoshida T."/>
            <person name="Shimamura S."/>
            <person name="Takaki Y."/>
            <person name="Nagai Y."/>
            <person name="Toyoda A."/>
            <person name="Suzuki Y."/>
            <person name="Arimoto A."/>
            <person name="Ishii H."/>
            <person name="Satoh N."/>
            <person name="Nishiyama T."/>
            <person name="Hasebe M."/>
            <person name="Maruyama T."/>
            <person name="Minagawa J."/>
            <person name="Obokata J."/>
            <person name="Shigenobu S."/>
        </authorList>
    </citation>
    <scope>NUCLEOTIDE SEQUENCE [LARGE SCALE GENOMIC DNA]</scope>
</reference>
<dbReference type="PROSITE" id="PS50012">
    <property type="entry name" value="RCC1_3"/>
    <property type="match status" value="1"/>
</dbReference>
<dbReference type="EMBL" id="BLXT01003737">
    <property type="protein sequence ID" value="GFO04201.1"/>
    <property type="molecule type" value="Genomic_DNA"/>
</dbReference>
<name>A0AAV4AC25_9GAST</name>